<reference evidence="1" key="2">
    <citation type="journal article" date="2022" name="New Phytol.">
        <title>Evolutionary transition to the ectomycorrhizal habit in the genomes of a hyperdiverse lineage of mushroom-forming fungi.</title>
        <authorList>
            <person name="Looney B."/>
            <person name="Miyauchi S."/>
            <person name="Morin E."/>
            <person name="Drula E."/>
            <person name="Courty P.E."/>
            <person name="Kohler A."/>
            <person name="Kuo A."/>
            <person name="LaButti K."/>
            <person name="Pangilinan J."/>
            <person name="Lipzen A."/>
            <person name="Riley R."/>
            <person name="Andreopoulos W."/>
            <person name="He G."/>
            <person name="Johnson J."/>
            <person name="Nolan M."/>
            <person name="Tritt A."/>
            <person name="Barry K.W."/>
            <person name="Grigoriev I.V."/>
            <person name="Nagy L.G."/>
            <person name="Hibbett D."/>
            <person name="Henrissat B."/>
            <person name="Matheny P.B."/>
            <person name="Labbe J."/>
            <person name="Martin F.M."/>
        </authorList>
    </citation>
    <scope>NUCLEOTIDE SEQUENCE</scope>
    <source>
        <strain evidence="1">FP105234-sp</strain>
    </source>
</reference>
<evidence type="ECO:0000313" key="2">
    <source>
        <dbReference type="Proteomes" id="UP000814033"/>
    </source>
</evidence>
<gene>
    <name evidence="1" type="ORF">FA95DRAFT_1613552</name>
</gene>
<comment type="caution">
    <text evidence="1">The sequence shown here is derived from an EMBL/GenBank/DDBJ whole genome shotgun (WGS) entry which is preliminary data.</text>
</comment>
<accession>A0ACB8R398</accession>
<name>A0ACB8R398_9AGAM</name>
<sequence>MQPPEGDGAHDSKPLDEAPYDVTARPPRIVAAIFASRQDATGPLDASRCGDRRRTPITPDMEAGGRAPPSILRRAGATPGRVIPRTLTRLHDVKTITLAHVPAGRADRGQSRACDVVPPHQKHAERPRTLNVSVVAARDVNGRRRVVLAERQPVILPGRGPKFPAQQAQYAGQSGPPSRRRPILSQQRRR</sequence>
<proteinExistence type="predicted"/>
<reference evidence="1" key="1">
    <citation type="submission" date="2021-02" db="EMBL/GenBank/DDBJ databases">
        <authorList>
            <consortium name="DOE Joint Genome Institute"/>
            <person name="Ahrendt S."/>
            <person name="Looney B.P."/>
            <person name="Miyauchi S."/>
            <person name="Morin E."/>
            <person name="Drula E."/>
            <person name="Courty P.E."/>
            <person name="Chicoki N."/>
            <person name="Fauchery L."/>
            <person name="Kohler A."/>
            <person name="Kuo A."/>
            <person name="Labutti K."/>
            <person name="Pangilinan J."/>
            <person name="Lipzen A."/>
            <person name="Riley R."/>
            <person name="Andreopoulos W."/>
            <person name="He G."/>
            <person name="Johnson J."/>
            <person name="Barry K.W."/>
            <person name="Grigoriev I.V."/>
            <person name="Nagy L."/>
            <person name="Hibbett D."/>
            <person name="Henrissat B."/>
            <person name="Matheny P.B."/>
            <person name="Labbe J."/>
            <person name="Martin F."/>
        </authorList>
    </citation>
    <scope>NUCLEOTIDE SEQUENCE</scope>
    <source>
        <strain evidence="1">FP105234-sp</strain>
    </source>
</reference>
<evidence type="ECO:0000313" key="1">
    <source>
        <dbReference type="EMBL" id="KAI0038220.1"/>
    </source>
</evidence>
<organism evidence="1 2">
    <name type="scientific">Auriscalpium vulgare</name>
    <dbReference type="NCBI Taxonomy" id="40419"/>
    <lineage>
        <taxon>Eukaryota</taxon>
        <taxon>Fungi</taxon>
        <taxon>Dikarya</taxon>
        <taxon>Basidiomycota</taxon>
        <taxon>Agaricomycotina</taxon>
        <taxon>Agaricomycetes</taxon>
        <taxon>Russulales</taxon>
        <taxon>Auriscalpiaceae</taxon>
        <taxon>Auriscalpium</taxon>
    </lineage>
</organism>
<dbReference type="EMBL" id="MU276560">
    <property type="protein sequence ID" value="KAI0038220.1"/>
    <property type="molecule type" value="Genomic_DNA"/>
</dbReference>
<dbReference type="Proteomes" id="UP000814033">
    <property type="component" value="Unassembled WGS sequence"/>
</dbReference>
<keyword evidence="2" id="KW-1185">Reference proteome</keyword>
<protein>
    <submittedName>
        <fullName evidence="1">Uncharacterized protein</fullName>
    </submittedName>
</protein>